<keyword evidence="2" id="KW-0963">Cytoplasm</keyword>
<evidence type="ECO:0000256" key="5">
    <source>
        <dbReference type="ARBA" id="ARBA00022840"/>
    </source>
</evidence>
<dbReference type="EMBL" id="UZAE01000489">
    <property type="protein sequence ID" value="VDN97160.1"/>
    <property type="molecule type" value="Genomic_DNA"/>
</dbReference>
<keyword evidence="4" id="KW-0547">Nucleotide-binding</keyword>
<comment type="subcellular location">
    <subcellularLocation>
        <location evidence="1">Cytoplasm</location>
    </subcellularLocation>
</comment>
<keyword evidence="6" id="KW-0175">Coiled coil</keyword>
<dbReference type="Proteomes" id="UP000278807">
    <property type="component" value="Unassembled WGS sequence"/>
</dbReference>
<feature type="region of interest" description="Disordered" evidence="7">
    <location>
        <begin position="607"/>
        <end position="636"/>
    </location>
</feature>
<dbReference type="Gene3D" id="1.20.5.5160">
    <property type="match status" value="1"/>
</dbReference>
<dbReference type="GO" id="GO:0000932">
    <property type="term" value="C:P-body"/>
    <property type="evidence" value="ECO:0007669"/>
    <property type="project" value="TreeGrafter"/>
</dbReference>
<accession>A0A158QH24</accession>
<dbReference type="Gene3D" id="1.10.287.3700">
    <property type="match status" value="1"/>
</dbReference>
<dbReference type="Gene3D" id="1.10.510.10">
    <property type="entry name" value="Transferase(Phosphotransferase) domain 1"/>
    <property type="match status" value="1"/>
</dbReference>
<dbReference type="PANTHER" id="PTHR12272:SF11">
    <property type="entry name" value="PAN2-PAN3 DEADENYLATION COMPLEX SUBUNIT PAN3"/>
    <property type="match status" value="1"/>
</dbReference>
<dbReference type="GO" id="GO:0005524">
    <property type="term" value="F:ATP binding"/>
    <property type="evidence" value="ECO:0007669"/>
    <property type="project" value="UniProtKB-KW"/>
</dbReference>
<evidence type="ECO:0000256" key="4">
    <source>
        <dbReference type="ARBA" id="ARBA00022741"/>
    </source>
</evidence>
<dbReference type="GO" id="GO:0031251">
    <property type="term" value="C:PAN complex"/>
    <property type="evidence" value="ECO:0007669"/>
    <property type="project" value="InterPro"/>
</dbReference>
<reference evidence="11" key="1">
    <citation type="submission" date="2016-04" db="UniProtKB">
        <authorList>
            <consortium name="WormBaseParasite"/>
        </authorList>
    </citation>
    <scope>IDENTIFICATION</scope>
</reference>
<feature type="region of interest" description="Disordered" evidence="7">
    <location>
        <begin position="1"/>
        <end position="41"/>
    </location>
</feature>
<gene>
    <name evidence="9" type="ORF">HNAJ_LOCUS1301</name>
</gene>
<sequence length="636" mass="72012">MSLANTFLNNSSQYPPNSQRMQVPRNSRPFSSSQNLHPSQNYDMNTWLDRNKIMSQTNFNSTLVDGKINDPYSPNRFGSGRPLEEQKNVGILQRMSLVNDNLGYRDMSVSHSSGLPLASSTTGGDFCGLIPPTQVQPSSTRDASQWAMLPSVPPYGSEHLRTGRFYLMRSTSPDTDATSYIEQATFRSIKAKIQACLPPPTTDRKFPTQLGPYMSVTPMDTAPRASLSLGFMTQSFRAWCPRLGRYVVLRCVILDSSKVITREAYMLANAFSEERDSTILRLLDVLPVTDFSDNSILFVYDFIPCARSLRDVFMLEHTKSPDQVVKSDFAPERRSWFILVQLTQALRCAHKKMHRSLDVLNPTKILIQDGSRVYINCYGLRDVVNFPKSNEKQRPEVMAMDFIALGNIMLGIIVGTQLAYEKPTEYLPLLDSGVSPELRNIVRDLVLGNITTIDALVMATADHAYDCMESVNVLARNLETFLQREISNGRLLRLICKLNSVVERQNVSTSKYPEPDWSETDDRYMLKLFRDYVFHQVDQNGAPYLDLAHIVQALNKVEAGSTELVCLSSRKAHQVIIVTYADIRDFLDKSFSHLVEESRRSVLEQQQMLQQQQQQTTARGISQPQRRVDNLAPDLS</sequence>
<evidence type="ECO:0000313" key="10">
    <source>
        <dbReference type="Proteomes" id="UP000278807"/>
    </source>
</evidence>
<evidence type="ECO:0000256" key="3">
    <source>
        <dbReference type="ARBA" id="ARBA00022664"/>
    </source>
</evidence>
<evidence type="ECO:0000256" key="7">
    <source>
        <dbReference type="SAM" id="MobiDB-lite"/>
    </source>
</evidence>
<dbReference type="PANTHER" id="PTHR12272">
    <property type="entry name" value="DEADENYLATION COMPLEX SUBUNIT PAN3"/>
    <property type="match status" value="1"/>
</dbReference>
<organism evidence="11">
    <name type="scientific">Rodentolepis nana</name>
    <name type="common">Dwarf tapeworm</name>
    <name type="synonym">Hymenolepis nana</name>
    <dbReference type="NCBI Taxonomy" id="102285"/>
    <lineage>
        <taxon>Eukaryota</taxon>
        <taxon>Metazoa</taxon>
        <taxon>Spiralia</taxon>
        <taxon>Lophotrochozoa</taxon>
        <taxon>Platyhelminthes</taxon>
        <taxon>Cestoda</taxon>
        <taxon>Eucestoda</taxon>
        <taxon>Cyclophyllidea</taxon>
        <taxon>Hymenolepididae</taxon>
        <taxon>Rodentolepis</taxon>
    </lineage>
</organism>
<dbReference type="SUPFAM" id="SSF56112">
    <property type="entry name" value="Protein kinase-like (PK-like)"/>
    <property type="match status" value="1"/>
</dbReference>
<dbReference type="InterPro" id="IPR041332">
    <property type="entry name" value="Pan3_CK"/>
</dbReference>
<evidence type="ECO:0000256" key="6">
    <source>
        <dbReference type="ARBA" id="ARBA00023054"/>
    </source>
</evidence>
<name>A0A158QH24_RODNA</name>
<dbReference type="Pfam" id="PF18101">
    <property type="entry name" value="Pan3_CK"/>
    <property type="match status" value="1"/>
</dbReference>
<dbReference type="GO" id="GO:0008143">
    <property type="term" value="F:poly(A) binding"/>
    <property type="evidence" value="ECO:0007669"/>
    <property type="project" value="TreeGrafter"/>
</dbReference>
<dbReference type="GO" id="GO:0000289">
    <property type="term" value="P:nuclear-transcribed mRNA poly(A) tail shortening"/>
    <property type="evidence" value="ECO:0007669"/>
    <property type="project" value="InterPro"/>
</dbReference>
<dbReference type="InterPro" id="IPR011009">
    <property type="entry name" value="Kinase-like_dom_sf"/>
</dbReference>
<dbReference type="STRING" id="102285.A0A158QH24"/>
<dbReference type="GO" id="GO:0006397">
    <property type="term" value="P:mRNA processing"/>
    <property type="evidence" value="ECO:0007669"/>
    <property type="project" value="UniProtKB-KW"/>
</dbReference>
<evidence type="ECO:0000313" key="9">
    <source>
        <dbReference type="EMBL" id="VDN97160.1"/>
    </source>
</evidence>
<dbReference type="AlphaFoldDB" id="A0A158QH24"/>
<keyword evidence="5" id="KW-0067">ATP-binding</keyword>
<keyword evidence="3" id="KW-0507">mRNA processing</keyword>
<proteinExistence type="predicted"/>
<protein>
    <submittedName>
        <fullName evidence="11">Pan3_PK domain-containing protein</fullName>
    </submittedName>
</protein>
<evidence type="ECO:0000256" key="1">
    <source>
        <dbReference type="ARBA" id="ARBA00004496"/>
    </source>
</evidence>
<reference evidence="9 10" key="2">
    <citation type="submission" date="2018-11" db="EMBL/GenBank/DDBJ databases">
        <authorList>
            <consortium name="Pathogen Informatics"/>
        </authorList>
    </citation>
    <scope>NUCLEOTIDE SEQUENCE [LARGE SCALE GENOMIC DNA]</scope>
</reference>
<feature type="domain" description="Pan3 C-terminal knob" evidence="8">
    <location>
        <begin position="453"/>
        <end position="594"/>
    </location>
</feature>
<dbReference type="InterPro" id="IPR030844">
    <property type="entry name" value="PAN3"/>
</dbReference>
<feature type="compositionally biased region" description="Polar residues" evidence="7">
    <location>
        <begin position="616"/>
        <end position="625"/>
    </location>
</feature>
<evidence type="ECO:0000256" key="2">
    <source>
        <dbReference type="ARBA" id="ARBA00022490"/>
    </source>
</evidence>
<evidence type="ECO:0000259" key="8">
    <source>
        <dbReference type="Pfam" id="PF18101"/>
    </source>
</evidence>
<evidence type="ECO:0000313" key="11">
    <source>
        <dbReference type="WBParaSite" id="HNAJ_0000130101-mRNA-1"/>
    </source>
</evidence>
<dbReference type="WBParaSite" id="HNAJ_0000130101-mRNA-1">
    <property type="protein sequence ID" value="HNAJ_0000130101-mRNA-1"/>
    <property type="gene ID" value="HNAJ_0000130101"/>
</dbReference>
<dbReference type="OrthoDB" id="204958at2759"/>
<keyword evidence="10" id="KW-1185">Reference proteome</keyword>